<accession>A0A1L8SY91</accession>
<dbReference type="PANTHER" id="PTHR43792:SF1">
    <property type="entry name" value="N-ACETYLTRANSFERASE DOMAIN-CONTAINING PROTEIN"/>
    <property type="match status" value="1"/>
</dbReference>
<evidence type="ECO:0000313" key="2">
    <source>
        <dbReference type="EMBL" id="OJG36976.1"/>
    </source>
</evidence>
<evidence type="ECO:0000313" key="3">
    <source>
        <dbReference type="Proteomes" id="UP000183700"/>
    </source>
</evidence>
<dbReference type="SUPFAM" id="SSF55729">
    <property type="entry name" value="Acyl-CoA N-acyltransferases (Nat)"/>
    <property type="match status" value="1"/>
</dbReference>
<dbReference type="PANTHER" id="PTHR43792">
    <property type="entry name" value="GNAT FAMILY, PUTATIVE (AFU_ORTHOLOGUE AFUA_3G00765)-RELATED-RELATED"/>
    <property type="match status" value="1"/>
</dbReference>
<protein>
    <submittedName>
        <fullName evidence="2">N-acetyltransferase</fullName>
    </submittedName>
</protein>
<proteinExistence type="predicted"/>
<dbReference type="Proteomes" id="UP000183700">
    <property type="component" value="Unassembled WGS sequence"/>
</dbReference>
<dbReference type="AlphaFoldDB" id="A0A1L8SY91"/>
<feature type="domain" description="N-acetyltransferase" evidence="1">
    <location>
        <begin position="25"/>
        <end position="187"/>
    </location>
</feature>
<sequence length="190" mass="22342">MLGKQWVIIFYKINYRKEDQMMTAIQLRKVKQDDFYFLKSLLQNEELMLMGWGKVYTDREVNGWIKKIQQQYLDYGYSYYIVENQSSELIGIGGIIRTKIQGTEFDELAYIIKQEFQGNGYGTIVAEELVQRAFKNNHLPQVVAQIVPENIASRKVLEKLGMTFQFGYLRNQNGMIREHLVYLLKNTISS</sequence>
<dbReference type="Gene3D" id="3.40.630.30">
    <property type="match status" value="1"/>
</dbReference>
<dbReference type="EMBL" id="JXKM01000002">
    <property type="protein sequence ID" value="OJG36976.1"/>
    <property type="molecule type" value="Genomic_DNA"/>
</dbReference>
<keyword evidence="3" id="KW-1185">Reference proteome</keyword>
<dbReference type="InterPro" id="IPR016181">
    <property type="entry name" value="Acyl_CoA_acyltransferase"/>
</dbReference>
<dbReference type="InterPro" id="IPR051531">
    <property type="entry name" value="N-acetyltransferase"/>
</dbReference>
<dbReference type="PROSITE" id="PS51186">
    <property type="entry name" value="GNAT"/>
    <property type="match status" value="1"/>
</dbReference>
<keyword evidence="2" id="KW-0808">Transferase</keyword>
<organism evidence="2 3">
    <name type="scientific">Enterococcus devriesei</name>
    <dbReference type="NCBI Taxonomy" id="319970"/>
    <lineage>
        <taxon>Bacteria</taxon>
        <taxon>Bacillati</taxon>
        <taxon>Bacillota</taxon>
        <taxon>Bacilli</taxon>
        <taxon>Lactobacillales</taxon>
        <taxon>Enterococcaceae</taxon>
        <taxon>Enterococcus</taxon>
    </lineage>
</organism>
<evidence type="ECO:0000259" key="1">
    <source>
        <dbReference type="PROSITE" id="PS51186"/>
    </source>
</evidence>
<dbReference type="GO" id="GO:0016747">
    <property type="term" value="F:acyltransferase activity, transferring groups other than amino-acyl groups"/>
    <property type="evidence" value="ECO:0007669"/>
    <property type="project" value="InterPro"/>
</dbReference>
<reference evidence="2 3" key="1">
    <citation type="submission" date="2014-12" db="EMBL/GenBank/DDBJ databases">
        <title>Draft genome sequences of 29 type strains of Enterococci.</title>
        <authorList>
            <person name="Zhong Z."/>
            <person name="Sun Z."/>
            <person name="Liu W."/>
            <person name="Zhang W."/>
            <person name="Zhang H."/>
        </authorList>
    </citation>
    <scope>NUCLEOTIDE SEQUENCE [LARGE SCALE GENOMIC DNA]</scope>
    <source>
        <strain evidence="2 3">DSM 22802</strain>
    </source>
</reference>
<dbReference type="Pfam" id="PF13302">
    <property type="entry name" value="Acetyltransf_3"/>
    <property type="match status" value="1"/>
</dbReference>
<gene>
    <name evidence="2" type="ORF">RV00_GL001421</name>
</gene>
<dbReference type="InterPro" id="IPR000182">
    <property type="entry name" value="GNAT_dom"/>
</dbReference>
<comment type="caution">
    <text evidence="2">The sequence shown here is derived from an EMBL/GenBank/DDBJ whole genome shotgun (WGS) entry which is preliminary data.</text>
</comment>
<name>A0A1L8SY91_9ENTE</name>
<dbReference type="STRING" id="319970.RV00_GL001421"/>